<gene>
    <name evidence="1" type="ORF">NUW54_g721</name>
</gene>
<evidence type="ECO:0000313" key="1">
    <source>
        <dbReference type="EMBL" id="KAJ3016834.1"/>
    </source>
</evidence>
<organism evidence="1 2">
    <name type="scientific">Trametes sanguinea</name>
    <dbReference type="NCBI Taxonomy" id="158606"/>
    <lineage>
        <taxon>Eukaryota</taxon>
        <taxon>Fungi</taxon>
        <taxon>Dikarya</taxon>
        <taxon>Basidiomycota</taxon>
        <taxon>Agaricomycotina</taxon>
        <taxon>Agaricomycetes</taxon>
        <taxon>Polyporales</taxon>
        <taxon>Polyporaceae</taxon>
        <taxon>Trametes</taxon>
    </lineage>
</organism>
<keyword evidence="2" id="KW-1185">Reference proteome</keyword>
<evidence type="ECO:0000313" key="2">
    <source>
        <dbReference type="Proteomes" id="UP001144978"/>
    </source>
</evidence>
<reference evidence="1" key="1">
    <citation type="submission" date="2022-08" db="EMBL/GenBank/DDBJ databases">
        <title>Genome Sequence of Pycnoporus sanguineus.</title>
        <authorList>
            <person name="Buettner E."/>
        </authorList>
    </citation>
    <scope>NUCLEOTIDE SEQUENCE</scope>
    <source>
        <strain evidence="1">CG-C14</strain>
    </source>
</reference>
<protein>
    <submittedName>
        <fullName evidence="1">Uncharacterized protein</fullName>
    </submittedName>
</protein>
<proteinExistence type="predicted"/>
<sequence length="257" mass="28363">MLPTIGKNERPQPRRGARTVRVLSVRRGLPGPPDARPVAPARSLRARRHAASVRRSRAPRRGVRPPAAKPRPLHALHAGPTTPCTACAASAGRRSRAPTRLFTVRGRERMADSDWRQERDVVRRGLGDVSTRSDSAACGLLELTASRPSALPSRYVPPPRDGGNAHWVHQLRVPNAHDDALPGLISFLRELHPAQVRRAQYMFDFQARPTNMRAAYSVLNLFTRESLSVPVRRGCRLGLAFISDHHPTARGQGKDSS</sequence>
<comment type="caution">
    <text evidence="1">The sequence shown here is derived from an EMBL/GenBank/DDBJ whole genome shotgun (WGS) entry which is preliminary data.</text>
</comment>
<dbReference type="Proteomes" id="UP001144978">
    <property type="component" value="Unassembled WGS sequence"/>
</dbReference>
<accession>A0ACC1Q8D8</accession>
<name>A0ACC1Q8D8_9APHY</name>
<dbReference type="EMBL" id="JANSHE010000101">
    <property type="protein sequence ID" value="KAJ3016834.1"/>
    <property type="molecule type" value="Genomic_DNA"/>
</dbReference>